<reference evidence="3" key="2">
    <citation type="submission" date="2013-04" db="EMBL/GenBank/DDBJ databases">
        <title>The genome sequence of the maize-pathogen Clavibacter michiganensis subsp. nebraskensis.</title>
        <authorList>
            <person name="Gartemann K.H."/>
            <person name="Blom J."/>
            <person name="Dreiseikelmann B."/>
            <person name="Fluegel M."/>
            <person name="Jaenicke S."/>
            <person name="Linke B."/>
            <person name="Sczcepanowski R."/>
            <person name="Wittmann J."/>
            <person name="Goesmann A."/>
            <person name="Puehler A."/>
            <person name="Eichenlaub R."/>
            <person name="Rueckert C."/>
        </authorList>
    </citation>
    <scope>NUCLEOTIDE SEQUENCE [LARGE SCALE GENOMIC DNA]</scope>
    <source>
        <strain evidence="3">NCPPB 2581</strain>
    </source>
</reference>
<name>A0AAI8ZFP8_9MICO</name>
<organism evidence="2 3">
    <name type="scientific">Clavibacter nebraskensis NCPPB 2581</name>
    <dbReference type="NCBI Taxonomy" id="1097677"/>
    <lineage>
        <taxon>Bacteria</taxon>
        <taxon>Bacillati</taxon>
        <taxon>Actinomycetota</taxon>
        <taxon>Actinomycetes</taxon>
        <taxon>Micrococcales</taxon>
        <taxon>Microbacteriaceae</taxon>
        <taxon>Clavibacter</taxon>
    </lineage>
</organism>
<dbReference type="EMBL" id="HE614873">
    <property type="protein sequence ID" value="CCE74086.1"/>
    <property type="molecule type" value="Genomic_DNA"/>
</dbReference>
<dbReference type="KEGG" id="cmc:CMN_00104"/>
<accession>A0AAI8ZFP8</accession>
<evidence type="ECO:0000313" key="2">
    <source>
        <dbReference type="EMBL" id="CCE74086.1"/>
    </source>
</evidence>
<dbReference type="GeneID" id="92984725"/>
<reference evidence="2 3" key="1">
    <citation type="submission" date="2011-11" db="EMBL/GenBank/DDBJ databases">
        <authorList>
            <person name="Gartemann K."/>
        </authorList>
    </citation>
    <scope>NUCLEOTIDE SEQUENCE [LARGE SCALE GENOMIC DNA]</scope>
    <source>
        <strain evidence="3">NCPPB 2581</strain>
    </source>
</reference>
<feature type="region of interest" description="Disordered" evidence="1">
    <location>
        <begin position="1"/>
        <end position="56"/>
    </location>
</feature>
<feature type="compositionally biased region" description="Basic and acidic residues" evidence="1">
    <location>
        <begin position="23"/>
        <end position="32"/>
    </location>
</feature>
<evidence type="ECO:0000313" key="3">
    <source>
        <dbReference type="Proteomes" id="UP000012170"/>
    </source>
</evidence>
<protein>
    <submittedName>
        <fullName evidence="2">Uncharacterized protein</fullName>
    </submittedName>
</protein>
<sequence length="56" mass="5998">MTAHRAPPLTTVTRTPPTPAGPRSDRERDGIRTTRIAPAPVARDPAPHHPSSRTAP</sequence>
<proteinExistence type="predicted"/>
<evidence type="ECO:0000256" key="1">
    <source>
        <dbReference type="SAM" id="MobiDB-lite"/>
    </source>
</evidence>
<dbReference type="RefSeq" id="WP_015488916.1">
    <property type="nucleotide sequence ID" value="NC_020891.1"/>
</dbReference>
<dbReference type="AlphaFoldDB" id="A0AAI8ZFP8"/>
<dbReference type="Proteomes" id="UP000012170">
    <property type="component" value="Chromosome"/>
</dbReference>
<gene>
    <name evidence="2" type="ORF">CMN_00104</name>
</gene>